<proteinExistence type="inferred from homology"/>
<dbReference type="Pfam" id="PF00096">
    <property type="entry name" value="zf-C2H2"/>
    <property type="match status" value="4"/>
</dbReference>
<evidence type="ECO:0000256" key="3">
    <source>
        <dbReference type="ARBA" id="ARBA00022723"/>
    </source>
</evidence>
<evidence type="ECO:0000256" key="9">
    <source>
        <dbReference type="ARBA" id="ARBA00023163"/>
    </source>
</evidence>
<keyword evidence="5 11" id="KW-0863">Zinc-finger</keyword>
<keyword evidence="15" id="KW-1185">Reference proteome</keyword>
<dbReference type="GO" id="GO:0008270">
    <property type="term" value="F:zinc ion binding"/>
    <property type="evidence" value="ECO:0007669"/>
    <property type="project" value="UniProtKB-KW"/>
</dbReference>
<organism evidence="14">
    <name type="scientific">Medioppia subpectinata</name>
    <dbReference type="NCBI Taxonomy" id="1979941"/>
    <lineage>
        <taxon>Eukaryota</taxon>
        <taxon>Metazoa</taxon>
        <taxon>Ecdysozoa</taxon>
        <taxon>Arthropoda</taxon>
        <taxon>Chelicerata</taxon>
        <taxon>Arachnida</taxon>
        <taxon>Acari</taxon>
        <taxon>Acariformes</taxon>
        <taxon>Sarcoptiformes</taxon>
        <taxon>Oribatida</taxon>
        <taxon>Brachypylina</taxon>
        <taxon>Oppioidea</taxon>
        <taxon>Oppiidae</taxon>
        <taxon>Medioppia</taxon>
    </lineage>
</organism>
<dbReference type="AlphaFoldDB" id="A0A7R9PVG7"/>
<evidence type="ECO:0000256" key="8">
    <source>
        <dbReference type="ARBA" id="ARBA00023125"/>
    </source>
</evidence>
<dbReference type="PROSITE" id="PS50157">
    <property type="entry name" value="ZINC_FINGER_C2H2_2"/>
    <property type="match status" value="5"/>
</dbReference>
<feature type="domain" description="C2H2-type" evidence="13">
    <location>
        <begin position="298"/>
        <end position="325"/>
    </location>
</feature>
<keyword evidence="6" id="KW-0862">Zinc</keyword>
<evidence type="ECO:0000256" key="2">
    <source>
        <dbReference type="ARBA" id="ARBA00006991"/>
    </source>
</evidence>
<sequence length="512" mass="59505">MKLKTQLSHIYHTFETQLTAEDKYNYNELTHELLPLDAGFQLKHRTESTGNSAVEWTTPADLLIARMITDSPQDMVTSYRLPDKRGNKSMVNVSARRRGKRPMVTTESTVDELEVMRQKLTTREWISDELTRRNVCPSQPLSGNIKSEPLESQTDDSVSFEWTTAADQSIGDSIVKKVKRRPKGVSDCTPEELEILRQKFVNREGIWDELTGHYVCPKSDCKAAYEQINDLYRHMRSVHRLPSSGPEFQKRIDSHTNEYFDVDTNCYVCTEGDCRERIQKQFAFYRHLINAHNKVPDIVCDVCGKAFKRTGDLTTHQRLHADPLKAHHCPLEGCDYRCRNKQLLEQHMVGHSDARPYQCDHVDCDKRFKTASNLRVHSETHIADFQIKCYIDGCDLWFKNRWIRKRHVHLAHKGLTPEALKQSRKSWPCDWPGCEFAGSNAALIMHKRVHTGERPFACDWPECGKRFRLKAHLNDHKNIHINFKPLMCHWPGCGYRCNDSGNLRKHIRTKHK</sequence>
<evidence type="ECO:0000256" key="6">
    <source>
        <dbReference type="ARBA" id="ARBA00022833"/>
    </source>
</evidence>
<dbReference type="PANTHER" id="PTHR19818:SF139">
    <property type="entry name" value="PAIR-RULE PROTEIN ODD-PAIRED"/>
    <property type="match status" value="1"/>
</dbReference>
<dbReference type="SMART" id="SM00355">
    <property type="entry name" value="ZnF_C2H2"/>
    <property type="match status" value="9"/>
</dbReference>
<dbReference type="Gene3D" id="3.30.160.60">
    <property type="entry name" value="Classic Zinc Finger"/>
    <property type="match status" value="5"/>
</dbReference>
<feature type="domain" description="C2H2-type" evidence="13">
    <location>
        <begin position="456"/>
        <end position="485"/>
    </location>
</feature>
<dbReference type="PANTHER" id="PTHR19818">
    <property type="entry name" value="ZINC FINGER PROTEIN ZIC AND GLI"/>
    <property type="match status" value="1"/>
</dbReference>
<dbReference type="EMBL" id="CAJPIZ010000785">
    <property type="protein sequence ID" value="CAG2102278.1"/>
    <property type="molecule type" value="Genomic_DNA"/>
</dbReference>
<keyword evidence="3" id="KW-0479">Metal-binding</keyword>
<evidence type="ECO:0000313" key="15">
    <source>
        <dbReference type="Proteomes" id="UP000759131"/>
    </source>
</evidence>
<feature type="domain" description="C2H2-type" evidence="13">
    <location>
        <begin position="427"/>
        <end position="455"/>
    </location>
</feature>
<name>A0A7R9PVG7_9ACAR</name>
<evidence type="ECO:0000256" key="11">
    <source>
        <dbReference type="PROSITE-ProRule" id="PRU00042"/>
    </source>
</evidence>
<evidence type="ECO:0000256" key="10">
    <source>
        <dbReference type="ARBA" id="ARBA00023242"/>
    </source>
</evidence>
<dbReference type="GO" id="GO:0042802">
    <property type="term" value="F:identical protein binding"/>
    <property type="evidence" value="ECO:0007669"/>
    <property type="project" value="UniProtKB-ARBA"/>
</dbReference>
<dbReference type="Proteomes" id="UP000759131">
    <property type="component" value="Unassembled WGS sequence"/>
</dbReference>
<dbReference type="PROSITE" id="PS00028">
    <property type="entry name" value="ZINC_FINGER_C2H2_1"/>
    <property type="match status" value="6"/>
</dbReference>
<keyword evidence="9" id="KW-0804">Transcription</keyword>
<evidence type="ECO:0000256" key="12">
    <source>
        <dbReference type="SAM" id="MobiDB-lite"/>
    </source>
</evidence>
<comment type="similarity">
    <text evidence="2">Belongs to the krueppel C2H2-type zinc-finger protein family.</text>
</comment>
<dbReference type="EMBL" id="OC855360">
    <property type="protein sequence ID" value="CAD7621848.1"/>
    <property type="molecule type" value="Genomic_DNA"/>
</dbReference>
<dbReference type="InterPro" id="IPR036236">
    <property type="entry name" value="Znf_C2H2_sf"/>
</dbReference>
<dbReference type="GO" id="GO:0000978">
    <property type="term" value="F:RNA polymerase II cis-regulatory region sequence-specific DNA binding"/>
    <property type="evidence" value="ECO:0007669"/>
    <property type="project" value="TreeGrafter"/>
</dbReference>
<evidence type="ECO:0000313" key="14">
    <source>
        <dbReference type="EMBL" id="CAD7621848.1"/>
    </source>
</evidence>
<feature type="domain" description="C2H2-type" evidence="13">
    <location>
        <begin position="214"/>
        <end position="239"/>
    </location>
</feature>
<feature type="domain" description="C2H2-type" evidence="13">
    <location>
        <begin position="357"/>
        <end position="386"/>
    </location>
</feature>
<reference evidence="14" key="1">
    <citation type="submission" date="2020-11" db="EMBL/GenBank/DDBJ databases">
        <authorList>
            <person name="Tran Van P."/>
        </authorList>
    </citation>
    <scope>NUCLEOTIDE SEQUENCE</scope>
</reference>
<evidence type="ECO:0000256" key="5">
    <source>
        <dbReference type="ARBA" id="ARBA00022771"/>
    </source>
</evidence>
<dbReference type="InterPro" id="IPR013087">
    <property type="entry name" value="Znf_C2H2_type"/>
</dbReference>
<dbReference type="GO" id="GO:0005634">
    <property type="term" value="C:nucleus"/>
    <property type="evidence" value="ECO:0007669"/>
    <property type="project" value="UniProtKB-SubCell"/>
</dbReference>
<dbReference type="FunFam" id="3.30.160.60:FF:000508">
    <property type="entry name" value="Myeloid zinc finger 1"/>
    <property type="match status" value="1"/>
</dbReference>
<feature type="region of interest" description="Disordered" evidence="12">
    <location>
        <begin position="81"/>
        <end position="107"/>
    </location>
</feature>
<keyword evidence="4" id="KW-0677">Repeat</keyword>
<evidence type="ECO:0000256" key="1">
    <source>
        <dbReference type="ARBA" id="ARBA00004123"/>
    </source>
</evidence>
<comment type="subcellular location">
    <subcellularLocation>
        <location evidence="1">Nucleus</location>
    </subcellularLocation>
</comment>
<accession>A0A7R9PVG7</accession>
<evidence type="ECO:0000256" key="7">
    <source>
        <dbReference type="ARBA" id="ARBA00023015"/>
    </source>
</evidence>
<dbReference type="GO" id="GO:0045944">
    <property type="term" value="P:positive regulation of transcription by RNA polymerase II"/>
    <property type="evidence" value="ECO:0007669"/>
    <property type="project" value="UniProtKB-ARBA"/>
</dbReference>
<keyword evidence="8" id="KW-0238">DNA-binding</keyword>
<dbReference type="OrthoDB" id="6483397at2759"/>
<evidence type="ECO:0000259" key="13">
    <source>
        <dbReference type="PROSITE" id="PS50157"/>
    </source>
</evidence>
<keyword evidence="7" id="KW-0805">Transcription regulation</keyword>
<evidence type="ECO:0000256" key="4">
    <source>
        <dbReference type="ARBA" id="ARBA00022737"/>
    </source>
</evidence>
<gene>
    <name evidence="14" type="ORF">OSB1V03_LOCUS2318</name>
</gene>
<keyword evidence="10" id="KW-0539">Nucleus</keyword>
<dbReference type="GO" id="GO:0000981">
    <property type="term" value="F:DNA-binding transcription factor activity, RNA polymerase II-specific"/>
    <property type="evidence" value="ECO:0007669"/>
    <property type="project" value="TreeGrafter"/>
</dbReference>
<dbReference type="SUPFAM" id="SSF57667">
    <property type="entry name" value="beta-beta-alpha zinc fingers"/>
    <property type="match status" value="4"/>
</dbReference>
<dbReference type="InterPro" id="IPR050329">
    <property type="entry name" value="GLI_C2H2-zinc-finger"/>
</dbReference>
<dbReference type="FunFam" id="3.30.160.60:FF:000145">
    <property type="entry name" value="Zinc finger protein 574"/>
    <property type="match status" value="1"/>
</dbReference>
<protein>
    <recommendedName>
        <fullName evidence="13">C2H2-type domain-containing protein</fullName>
    </recommendedName>
</protein>